<organism evidence="2 3">
    <name type="scientific">Cucumis sativus</name>
    <name type="common">Cucumber</name>
    <dbReference type="NCBI Taxonomy" id="3659"/>
    <lineage>
        <taxon>Eukaryota</taxon>
        <taxon>Viridiplantae</taxon>
        <taxon>Streptophyta</taxon>
        <taxon>Embryophyta</taxon>
        <taxon>Tracheophyta</taxon>
        <taxon>Spermatophyta</taxon>
        <taxon>Magnoliopsida</taxon>
        <taxon>eudicotyledons</taxon>
        <taxon>Gunneridae</taxon>
        <taxon>Pentapetalae</taxon>
        <taxon>rosids</taxon>
        <taxon>fabids</taxon>
        <taxon>Cucurbitales</taxon>
        <taxon>Cucurbitaceae</taxon>
        <taxon>Benincaseae</taxon>
        <taxon>Cucumis</taxon>
    </lineage>
</organism>
<protein>
    <submittedName>
        <fullName evidence="2">Uncharacterized protein</fullName>
    </submittedName>
</protein>
<dbReference type="Gramene" id="KGN61491">
    <property type="protein sequence ID" value="KGN61491"/>
    <property type="gene ID" value="Csa_2G145900"/>
</dbReference>
<reference evidence="2 3" key="2">
    <citation type="journal article" date="2009" name="PLoS ONE">
        <title>An integrated genetic and cytogenetic map of the cucumber genome.</title>
        <authorList>
            <person name="Ren Y."/>
            <person name="Zhang Z."/>
            <person name="Liu J."/>
            <person name="Staub J.E."/>
            <person name="Han Y."/>
            <person name="Cheng Z."/>
            <person name="Li X."/>
            <person name="Lu J."/>
            <person name="Miao H."/>
            <person name="Kang H."/>
            <person name="Xie B."/>
            <person name="Gu X."/>
            <person name="Wang X."/>
            <person name="Du Y."/>
            <person name="Jin W."/>
            <person name="Huang S."/>
        </authorList>
    </citation>
    <scope>NUCLEOTIDE SEQUENCE [LARGE SCALE GENOMIC DNA]</scope>
    <source>
        <strain evidence="3">cv. 9930</strain>
    </source>
</reference>
<feature type="region of interest" description="Disordered" evidence="1">
    <location>
        <begin position="37"/>
        <end position="127"/>
    </location>
</feature>
<accession>A0A0A0LNF9</accession>
<proteinExistence type="predicted"/>
<evidence type="ECO:0000313" key="2">
    <source>
        <dbReference type="EMBL" id="KGN61491.1"/>
    </source>
</evidence>
<dbReference type="AlphaFoldDB" id="A0A0A0LNF9"/>
<evidence type="ECO:0000256" key="1">
    <source>
        <dbReference type="SAM" id="MobiDB-lite"/>
    </source>
</evidence>
<feature type="compositionally biased region" description="Acidic residues" evidence="1">
    <location>
        <begin position="110"/>
        <end position="120"/>
    </location>
</feature>
<reference evidence="2 3" key="4">
    <citation type="journal article" date="2011" name="BMC Genomics">
        <title>RNA-Seq improves annotation of protein-coding genes in the cucumber genome.</title>
        <authorList>
            <person name="Li Z."/>
            <person name="Zhang Z."/>
            <person name="Yan P."/>
            <person name="Huang S."/>
            <person name="Fei Z."/>
            <person name="Lin K."/>
        </authorList>
    </citation>
    <scope>NUCLEOTIDE SEQUENCE [LARGE SCALE GENOMIC DNA]</scope>
    <source>
        <strain evidence="3">cv. 9930</strain>
    </source>
</reference>
<keyword evidence="3" id="KW-1185">Reference proteome</keyword>
<feature type="compositionally biased region" description="Basic and acidic residues" evidence="1">
    <location>
        <begin position="37"/>
        <end position="56"/>
    </location>
</feature>
<name>A0A0A0LNF9_CUCSA</name>
<dbReference type="Proteomes" id="UP000029981">
    <property type="component" value="Chromosome 2"/>
</dbReference>
<reference evidence="2 3" key="3">
    <citation type="journal article" date="2010" name="BMC Genomics">
        <title>Transcriptome sequencing and comparative analysis of cucumber flowers with different sex types.</title>
        <authorList>
            <person name="Guo S."/>
            <person name="Zheng Y."/>
            <person name="Joung J.G."/>
            <person name="Liu S."/>
            <person name="Zhang Z."/>
            <person name="Crasta O.R."/>
            <person name="Sobral B.W."/>
            <person name="Xu Y."/>
            <person name="Huang S."/>
            <person name="Fei Z."/>
        </authorList>
    </citation>
    <scope>NUCLEOTIDE SEQUENCE [LARGE SCALE GENOMIC DNA]</scope>
    <source>
        <strain evidence="3">cv. 9930</strain>
    </source>
</reference>
<dbReference type="EMBL" id="CM002923">
    <property type="protein sequence ID" value="KGN61491.1"/>
    <property type="molecule type" value="Genomic_DNA"/>
</dbReference>
<feature type="compositionally biased region" description="Basic and acidic residues" evidence="1">
    <location>
        <begin position="95"/>
        <end position="109"/>
    </location>
</feature>
<reference evidence="2 3" key="1">
    <citation type="journal article" date="2009" name="Nat. Genet.">
        <title>The genome of the cucumber, Cucumis sativus L.</title>
        <authorList>
            <person name="Huang S."/>
            <person name="Li R."/>
            <person name="Zhang Z."/>
            <person name="Li L."/>
            <person name="Gu X."/>
            <person name="Fan W."/>
            <person name="Lucas W.J."/>
            <person name="Wang X."/>
            <person name="Xie B."/>
            <person name="Ni P."/>
            <person name="Ren Y."/>
            <person name="Zhu H."/>
            <person name="Li J."/>
            <person name="Lin K."/>
            <person name="Jin W."/>
            <person name="Fei Z."/>
            <person name="Li G."/>
            <person name="Staub J."/>
            <person name="Kilian A."/>
            <person name="van der Vossen E.A."/>
            <person name="Wu Y."/>
            <person name="Guo J."/>
            <person name="He J."/>
            <person name="Jia Z."/>
            <person name="Ren Y."/>
            <person name="Tian G."/>
            <person name="Lu Y."/>
            <person name="Ruan J."/>
            <person name="Qian W."/>
            <person name="Wang M."/>
            <person name="Huang Q."/>
            <person name="Li B."/>
            <person name="Xuan Z."/>
            <person name="Cao J."/>
            <person name="Asan"/>
            <person name="Wu Z."/>
            <person name="Zhang J."/>
            <person name="Cai Q."/>
            <person name="Bai Y."/>
            <person name="Zhao B."/>
            <person name="Han Y."/>
            <person name="Li Y."/>
            <person name="Li X."/>
            <person name="Wang S."/>
            <person name="Shi Q."/>
            <person name="Liu S."/>
            <person name="Cho W.K."/>
            <person name="Kim J.Y."/>
            <person name="Xu Y."/>
            <person name="Heller-Uszynska K."/>
            <person name="Miao H."/>
            <person name="Cheng Z."/>
            <person name="Zhang S."/>
            <person name="Wu J."/>
            <person name="Yang Y."/>
            <person name="Kang H."/>
            <person name="Li M."/>
            <person name="Liang H."/>
            <person name="Ren X."/>
            <person name="Shi Z."/>
            <person name="Wen M."/>
            <person name="Jian M."/>
            <person name="Yang H."/>
            <person name="Zhang G."/>
            <person name="Yang Z."/>
            <person name="Chen R."/>
            <person name="Liu S."/>
            <person name="Li J."/>
            <person name="Ma L."/>
            <person name="Liu H."/>
            <person name="Zhou Y."/>
            <person name="Zhao J."/>
            <person name="Fang X."/>
            <person name="Li G."/>
            <person name="Fang L."/>
            <person name="Li Y."/>
            <person name="Liu D."/>
            <person name="Zheng H."/>
            <person name="Zhang Y."/>
            <person name="Qin N."/>
            <person name="Li Z."/>
            <person name="Yang G."/>
            <person name="Yang S."/>
            <person name="Bolund L."/>
            <person name="Kristiansen K."/>
            <person name="Zheng H."/>
            <person name="Li S."/>
            <person name="Zhang X."/>
            <person name="Yang H."/>
            <person name="Wang J."/>
            <person name="Sun R."/>
            <person name="Zhang B."/>
            <person name="Jiang S."/>
            <person name="Wang J."/>
            <person name="Du Y."/>
            <person name="Li S."/>
        </authorList>
    </citation>
    <scope>NUCLEOTIDE SEQUENCE [LARGE SCALE GENOMIC DNA]</scope>
    <source>
        <strain evidence="3">cv. 9930</strain>
    </source>
</reference>
<sequence length="127" mass="14629">MSGILKIKVKAHGIKALAQEKQETNLREWEELHSKDDEVALSVEKDKEKEKEKGDQEIAEELEKEIGHMSSLEEEAPRRQKRISKVSKNFLHAQVEMRRKAKDKEALQKDDEEEDEESASEESLSAS</sequence>
<evidence type="ECO:0000313" key="3">
    <source>
        <dbReference type="Proteomes" id="UP000029981"/>
    </source>
</evidence>
<gene>
    <name evidence="2" type="ORF">Csa_2G145900</name>
</gene>